<name>A0A0D8HD41_9ACTN</name>
<proteinExistence type="predicted"/>
<comment type="caution">
    <text evidence="1">The sequence shown here is derived from an EMBL/GenBank/DDBJ whole genome shotgun (WGS) entry which is preliminary data.</text>
</comment>
<dbReference type="EMBL" id="JXYS01000115">
    <property type="protein sequence ID" value="KJF15860.1"/>
    <property type="molecule type" value="Genomic_DNA"/>
</dbReference>
<protein>
    <recommendedName>
        <fullName evidence="3">Phage integrase family protein</fullName>
    </recommendedName>
</protein>
<gene>
    <name evidence="1" type="ORF">AXFE_32950</name>
</gene>
<dbReference type="STRING" id="1280514.AXFE_32950"/>
<dbReference type="Proteomes" id="UP000032360">
    <property type="component" value="Unassembled WGS sequence"/>
</dbReference>
<evidence type="ECO:0000313" key="2">
    <source>
        <dbReference type="Proteomes" id="UP000032360"/>
    </source>
</evidence>
<accession>A0A0D8HD41</accession>
<reference evidence="1 2" key="1">
    <citation type="submission" date="2015-01" db="EMBL/GenBank/DDBJ databases">
        <title>Draft genome of the acidophilic iron oxidizer Acidithrix ferrooxidans strain Py-F3.</title>
        <authorList>
            <person name="Poehlein A."/>
            <person name="Eisen S."/>
            <person name="Schloemann M."/>
            <person name="Johnson B.D."/>
            <person name="Daniel R."/>
            <person name="Muehling M."/>
        </authorList>
    </citation>
    <scope>NUCLEOTIDE SEQUENCE [LARGE SCALE GENOMIC DNA]</scope>
    <source>
        <strain evidence="1 2">Py-F3</strain>
    </source>
</reference>
<dbReference type="AlphaFoldDB" id="A0A0D8HD41"/>
<evidence type="ECO:0008006" key="3">
    <source>
        <dbReference type="Google" id="ProtNLM"/>
    </source>
</evidence>
<dbReference type="RefSeq" id="WP_052606945.1">
    <property type="nucleotide sequence ID" value="NZ_JXYS01000115.1"/>
</dbReference>
<organism evidence="1 2">
    <name type="scientific">Acidithrix ferrooxidans</name>
    <dbReference type="NCBI Taxonomy" id="1280514"/>
    <lineage>
        <taxon>Bacteria</taxon>
        <taxon>Bacillati</taxon>
        <taxon>Actinomycetota</taxon>
        <taxon>Acidimicrobiia</taxon>
        <taxon>Acidimicrobiales</taxon>
        <taxon>Acidimicrobiaceae</taxon>
        <taxon>Acidithrix</taxon>
    </lineage>
</organism>
<evidence type="ECO:0000313" key="1">
    <source>
        <dbReference type="EMBL" id="KJF15860.1"/>
    </source>
</evidence>
<keyword evidence="2" id="KW-1185">Reference proteome</keyword>
<sequence>MVEQLSLEELIVCTRKAIAPLNHSKSTLWQYNYGWEELRFYFIAHGYGSFSIDLAGRYVDEAREKYEKGALKMWKFKLFRHTQAMHLYQAGMPTILTLTTPERNANLSKERSIALAERRE</sequence>